<feature type="transmembrane region" description="Helical" evidence="7">
    <location>
        <begin position="502"/>
        <end position="521"/>
    </location>
</feature>
<evidence type="ECO:0000313" key="10">
    <source>
        <dbReference type="EMBL" id="GGK78114.1"/>
    </source>
</evidence>
<feature type="domain" description="MacB-like periplasmic core" evidence="9">
    <location>
        <begin position="17"/>
        <end position="225"/>
    </location>
</feature>
<feature type="transmembrane region" description="Helical" evidence="7">
    <location>
        <begin position="814"/>
        <end position="834"/>
    </location>
</feature>
<evidence type="ECO:0000256" key="4">
    <source>
        <dbReference type="ARBA" id="ARBA00022989"/>
    </source>
</evidence>
<dbReference type="EMBL" id="BMLB01000006">
    <property type="protein sequence ID" value="GGK78114.1"/>
    <property type="molecule type" value="Genomic_DNA"/>
</dbReference>
<reference evidence="11" key="1">
    <citation type="journal article" date="2019" name="Int. J. Syst. Evol. Microbiol.">
        <title>The Global Catalogue of Microorganisms (GCM) 10K type strain sequencing project: providing services to taxonomists for standard genome sequencing and annotation.</title>
        <authorList>
            <consortium name="The Broad Institute Genomics Platform"/>
            <consortium name="The Broad Institute Genome Sequencing Center for Infectious Disease"/>
            <person name="Wu L."/>
            <person name="Ma J."/>
        </authorList>
    </citation>
    <scope>NUCLEOTIDE SEQUENCE [LARGE SCALE GENOMIC DNA]</scope>
    <source>
        <strain evidence="11">CGMCC 1.5362</strain>
    </source>
</reference>
<protein>
    <submittedName>
        <fullName evidence="10">Membrane protein</fullName>
    </submittedName>
</protein>
<evidence type="ECO:0000256" key="3">
    <source>
        <dbReference type="ARBA" id="ARBA00022692"/>
    </source>
</evidence>
<dbReference type="Proteomes" id="UP000662111">
    <property type="component" value="Unassembled WGS sequence"/>
</dbReference>
<dbReference type="RefSeq" id="WP_022922099.1">
    <property type="nucleotide sequence ID" value="NZ_BMLB01000006.1"/>
</dbReference>
<evidence type="ECO:0000256" key="2">
    <source>
        <dbReference type="ARBA" id="ARBA00022475"/>
    </source>
</evidence>
<evidence type="ECO:0000256" key="6">
    <source>
        <dbReference type="ARBA" id="ARBA00038076"/>
    </source>
</evidence>
<dbReference type="InterPro" id="IPR025857">
    <property type="entry name" value="MacB_PCD"/>
</dbReference>
<evidence type="ECO:0000256" key="7">
    <source>
        <dbReference type="SAM" id="Phobius"/>
    </source>
</evidence>
<keyword evidence="4 7" id="KW-1133">Transmembrane helix</keyword>
<dbReference type="Pfam" id="PF02687">
    <property type="entry name" value="FtsX"/>
    <property type="match status" value="2"/>
</dbReference>
<dbReference type="InterPro" id="IPR003838">
    <property type="entry name" value="ABC3_permease_C"/>
</dbReference>
<evidence type="ECO:0000259" key="9">
    <source>
        <dbReference type="Pfam" id="PF12704"/>
    </source>
</evidence>
<evidence type="ECO:0000256" key="1">
    <source>
        <dbReference type="ARBA" id="ARBA00004651"/>
    </source>
</evidence>
<sequence>MLTVTLKGMLARKLRLLLSAVSVVLGVAFVTASFSLGDSISGAFDDHIANANAGVDAVVMAGAADGSSPGALTPSLVGALAEVDGVTAVAGTTTGFAQLRDPGTGASPADASGAAIGWIEDDVLNPLTLVEGSAPLHRDEVVIDRASAESLGLQIGDSTRLITHAPARDVTVVGLAELGDGGISVLGIEAATAGEVWGYGDGFSEIRVRGEEGLTEAQVADAVEAALAAAPGTTGAGDGATDAAAAAAVTPSVYTGTEVTEANVAALEEQTGVITTFLLVFAGITLFVAGFLILNTISMLTAQRSRELAVLRALGASRGQLVRGVVAEAATIGVVGSLVGLAAGTGVATGLVALLSRLGLGLPETTVSLELRTVLVALVLGPVVTVIASLLPARRASAVQPVQAMREAAVPRTRRRVRATVATVLTLLAVTASVLGVREVSTPLVGAGAVSMVLAAVVWGPLLVGPATRVLARPFVRLAGRPTRLAEGNVIRTPHRSAATSAALVVGVALVSATAVIGSSMSGMAESEIKGSLDADVVVWSMGGMPFGGEAAGAVAGQDGVEEVGAVKIAEADVAVGASAPATEMVSAMDPALAHDMLHLRMVEGSTADLADGRVLAVEGEAGLGDSVSVTVPGAAPLELTVSGLYEGTPALGTYLVTAADLAGIAPQAADVYLLATAEEGTTGEELQATLDAYLVDAFPLLQAMTMDGFVEANRSVVDQAVTMISALLGLSLLVALLGVANTLGLSVIERTREIGMLRSIGMSRRQVRSMVRVEAVLMATYGALLGGALGLVLGRTVSAVLMDGIDLPVSVPAGRLALYVGVAVVAAVVAATLPARRAARLDVLDAVSAT</sequence>
<keyword evidence="11" id="KW-1185">Reference proteome</keyword>
<feature type="transmembrane region" description="Helical" evidence="7">
    <location>
        <begin position="417"/>
        <end position="437"/>
    </location>
</feature>
<dbReference type="Pfam" id="PF12704">
    <property type="entry name" value="MacB_PCD"/>
    <property type="match status" value="1"/>
</dbReference>
<comment type="subcellular location">
    <subcellularLocation>
        <location evidence="1">Cell membrane</location>
        <topology evidence="1">Multi-pass membrane protein</topology>
    </subcellularLocation>
</comment>
<comment type="similarity">
    <text evidence="6">Belongs to the ABC-4 integral membrane protein family.</text>
</comment>
<accession>A0ABQ2FDB5</accession>
<keyword evidence="2" id="KW-1003">Cell membrane</keyword>
<feature type="transmembrane region" description="Helical" evidence="7">
    <location>
        <begin position="277"/>
        <end position="300"/>
    </location>
</feature>
<dbReference type="PANTHER" id="PTHR30572">
    <property type="entry name" value="MEMBRANE COMPONENT OF TRANSPORTER-RELATED"/>
    <property type="match status" value="1"/>
</dbReference>
<organism evidence="10 11">
    <name type="scientific">Ornithinimicrobium pekingense</name>
    <dbReference type="NCBI Taxonomy" id="384677"/>
    <lineage>
        <taxon>Bacteria</taxon>
        <taxon>Bacillati</taxon>
        <taxon>Actinomycetota</taxon>
        <taxon>Actinomycetes</taxon>
        <taxon>Micrococcales</taxon>
        <taxon>Ornithinimicrobiaceae</taxon>
        <taxon>Ornithinimicrobium</taxon>
    </lineage>
</organism>
<feature type="domain" description="ABC3 transporter permease C-terminal" evidence="8">
    <location>
        <begin position="728"/>
        <end position="843"/>
    </location>
</feature>
<feature type="transmembrane region" description="Helical" evidence="7">
    <location>
        <begin position="724"/>
        <end position="749"/>
    </location>
</feature>
<gene>
    <name evidence="10" type="ORF">GCM10011509_28320</name>
</gene>
<dbReference type="InterPro" id="IPR050250">
    <property type="entry name" value="Macrolide_Exporter_MacB"/>
</dbReference>
<comment type="caution">
    <text evidence="10">The sequence shown here is derived from an EMBL/GenBank/DDBJ whole genome shotgun (WGS) entry which is preliminary data.</text>
</comment>
<evidence type="ECO:0000313" key="11">
    <source>
        <dbReference type="Proteomes" id="UP000662111"/>
    </source>
</evidence>
<keyword evidence="5 7" id="KW-0472">Membrane</keyword>
<feature type="transmembrane region" description="Helical" evidence="7">
    <location>
        <begin position="443"/>
        <end position="464"/>
    </location>
</feature>
<feature type="transmembrane region" description="Helical" evidence="7">
    <location>
        <begin position="374"/>
        <end position="396"/>
    </location>
</feature>
<proteinExistence type="inferred from homology"/>
<dbReference type="PANTHER" id="PTHR30572:SF4">
    <property type="entry name" value="ABC TRANSPORTER PERMEASE YTRF"/>
    <property type="match status" value="1"/>
</dbReference>
<name>A0ABQ2FDB5_9MICO</name>
<evidence type="ECO:0000256" key="5">
    <source>
        <dbReference type="ARBA" id="ARBA00023136"/>
    </source>
</evidence>
<evidence type="ECO:0000259" key="8">
    <source>
        <dbReference type="Pfam" id="PF02687"/>
    </source>
</evidence>
<feature type="transmembrane region" description="Helical" evidence="7">
    <location>
        <begin position="321"/>
        <end position="354"/>
    </location>
</feature>
<keyword evidence="3 7" id="KW-0812">Transmembrane</keyword>
<feature type="transmembrane region" description="Helical" evidence="7">
    <location>
        <begin position="770"/>
        <end position="794"/>
    </location>
</feature>
<feature type="domain" description="ABC3 transporter permease C-terminal" evidence="8">
    <location>
        <begin position="280"/>
        <end position="400"/>
    </location>
</feature>